<evidence type="ECO:0000313" key="1">
    <source>
        <dbReference type="EMBL" id="RCS54137.1"/>
    </source>
</evidence>
<gene>
    <name evidence="1" type="ORF">DTL42_03025</name>
</gene>
<accession>A0A368KWW4</accession>
<dbReference type="RefSeq" id="WP_114367203.1">
    <property type="nucleotide sequence ID" value="NZ_QPEX01000010.1"/>
</dbReference>
<proteinExistence type="predicted"/>
<dbReference type="Proteomes" id="UP000253562">
    <property type="component" value="Unassembled WGS sequence"/>
</dbReference>
<dbReference type="EMBL" id="QPEX01000010">
    <property type="protein sequence ID" value="RCS54137.1"/>
    <property type="molecule type" value="Genomic_DNA"/>
</dbReference>
<sequence>MSNKRIYIYLSSLQNNEYVADDLFQETMLVPWREDQSGALVHGFASGSHATLPAPMLSLVHQE</sequence>
<comment type="caution">
    <text evidence="1">The sequence shown here is derived from an EMBL/GenBank/DDBJ whole genome shotgun (WGS) entry which is preliminary data.</text>
</comment>
<name>A0A368KWW4_9BACT</name>
<reference evidence="1 2" key="1">
    <citation type="submission" date="2018-07" db="EMBL/GenBank/DDBJ databases">
        <title>Comparative genomes isolates from brazilian mangrove.</title>
        <authorList>
            <person name="De Araujo J.E."/>
            <person name="Taketani R.G."/>
            <person name="Silva M.C.P."/>
            <person name="Lourenco M.V."/>
            <person name="Oliveira V.M."/>
            <person name="Andreote F.D."/>
        </authorList>
    </citation>
    <scope>NUCLEOTIDE SEQUENCE [LARGE SCALE GENOMIC DNA]</scope>
    <source>
        <strain evidence="1 2">HEX PRIS-MGV</strain>
    </source>
</reference>
<evidence type="ECO:0000313" key="2">
    <source>
        <dbReference type="Proteomes" id="UP000253562"/>
    </source>
</evidence>
<organism evidence="1 2">
    <name type="scientific">Bremerella cremea</name>
    <dbReference type="NCBI Taxonomy" id="1031537"/>
    <lineage>
        <taxon>Bacteria</taxon>
        <taxon>Pseudomonadati</taxon>
        <taxon>Planctomycetota</taxon>
        <taxon>Planctomycetia</taxon>
        <taxon>Pirellulales</taxon>
        <taxon>Pirellulaceae</taxon>
        <taxon>Bremerella</taxon>
    </lineage>
</organism>
<protein>
    <submittedName>
        <fullName evidence="1">Uncharacterized protein</fullName>
    </submittedName>
</protein>
<dbReference type="AlphaFoldDB" id="A0A368KWW4"/>
<dbReference type="OrthoDB" id="9797134at2"/>